<dbReference type="InterPro" id="IPR013783">
    <property type="entry name" value="Ig-like_fold"/>
</dbReference>
<dbReference type="RefSeq" id="WP_124197255.1">
    <property type="nucleotide sequence ID" value="NZ_REGA01000022.1"/>
</dbReference>
<comment type="caution">
    <text evidence="3">The sequence shown here is derived from an EMBL/GenBank/DDBJ whole genome shotgun (WGS) entry which is preliminary data.</text>
</comment>
<keyword evidence="4" id="KW-1185">Reference proteome</keyword>
<dbReference type="OrthoDB" id="206387at2157"/>
<keyword evidence="2" id="KW-1133">Transmembrane helix</keyword>
<keyword evidence="2" id="KW-0812">Transmembrane</keyword>
<evidence type="ECO:0000313" key="4">
    <source>
        <dbReference type="Proteomes" id="UP000282323"/>
    </source>
</evidence>
<feature type="region of interest" description="Disordered" evidence="1">
    <location>
        <begin position="584"/>
        <end position="639"/>
    </location>
</feature>
<accession>A0A3N6P0L8</accession>
<evidence type="ECO:0008006" key="5">
    <source>
        <dbReference type="Google" id="ProtNLM"/>
    </source>
</evidence>
<evidence type="ECO:0000256" key="1">
    <source>
        <dbReference type="SAM" id="MobiDB-lite"/>
    </source>
</evidence>
<feature type="transmembrane region" description="Helical" evidence="2">
    <location>
        <begin position="552"/>
        <end position="573"/>
    </location>
</feature>
<protein>
    <recommendedName>
        <fullName evidence="5">DUF4129 domain-containing protein</fullName>
    </recommendedName>
</protein>
<proteinExistence type="predicted"/>
<reference evidence="3 4" key="1">
    <citation type="submission" date="2018-10" db="EMBL/GenBank/DDBJ databases">
        <title>Natrarchaeobius chitinivorans gen. nov., sp. nov., and Natrarchaeobius haloalkaliphilus sp. nov., alkaliphilic, chitin-utilizing haloarchaea from hypersaline alkaline lakes.</title>
        <authorList>
            <person name="Sorokin D.Y."/>
            <person name="Elcheninov A.G."/>
            <person name="Kostrikina N.A."/>
            <person name="Bale N.J."/>
            <person name="Sinninghe Damste J.S."/>
            <person name="Khijniak T.V."/>
            <person name="Kublanov I.V."/>
            <person name="Toshchakov S.V."/>
        </authorList>
    </citation>
    <scope>NUCLEOTIDE SEQUENCE [LARGE SCALE GENOMIC DNA]</scope>
    <source>
        <strain evidence="3 4">AArcht4T</strain>
    </source>
</reference>
<feature type="region of interest" description="Disordered" evidence="1">
    <location>
        <begin position="45"/>
        <end position="71"/>
    </location>
</feature>
<evidence type="ECO:0000313" key="3">
    <source>
        <dbReference type="EMBL" id="RQG90979.1"/>
    </source>
</evidence>
<keyword evidence="2" id="KW-0472">Membrane</keyword>
<evidence type="ECO:0000256" key="2">
    <source>
        <dbReference type="SAM" id="Phobius"/>
    </source>
</evidence>
<dbReference type="EMBL" id="REGA01000022">
    <property type="protein sequence ID" value="RQG90979.1"/>
    <property type="molecule type" value="Genomic_DNA"/>
</dbReference>
<gene>
    <name evidence="3" type="ORF">EA473_19540</name>
</gene>
<name>A0A3N6P0L8_NATCH</name>
<dbReference type="AlphaFoldDB" id="A0A3N6P0L8"/>
<organism evidence="3 4">
    <name type="scientific">Natrarchaeobius chitinivorans</name>
    <dbReference type="NCBI Taxonomy" id="1679083"/>
    <lineage>
        <taxon>Archaea</taxon>
        <taxon>Methanobacteriati</taxon>
        <taxon>Methanobacteriota</taxon>
        <taxon>Stenosarchaea group</taxon>
        <taxon>Halobacteria</taxon>
        <taxon>Halobacteriales</taxon>
        <taxon>Natrialbaceae</taxon>
        <taxon>Natrarchaeobius</taxon>
    </lineage>
</organism>
<dbReference type="Gene3D" id="2.60.40.10">
    <property type="entry name" value="Immunoglobulins"/>
    <property type="match status" value="1"/>
</dbReference>
<dbReference type="Proteomes" id="UP000282323">
    <property type="component" value="Unassembled WGS sequence"/>
</dbReference>
<dbReference type="InterPro" id="IPR008964">
    <property type="entry name" value="Invasin/intimin_cell_adhesion"/>
</dbReference>
<sequence length="747" mass="78957">MNTDAWRWISLAVPLILVFVAVSSGIGVTVAESSPAGVASPAAVVMGSDDADPNGEPDSNGIDPHVDPDEYAEPGDSEALRAWLANRLADRLRASVAELEGGEYDRSKVYVGDGYADHADRYGTLVDETGGYDREFPEDVPPPADAFDRAGADQRTLAESVESYRSVRSAYDRAIVRGDEEQALDLARELDVIAADVATVTDRLSRQFAGIDPVVDADVVETRTRVEAIDEEIQREQSAVRSDQFTTARIQAEADGGTTSPVDPVEITGEVTLENGSETVGGEQITVEINDEPHSVQTRGDGQFSIDYRPAPLEPTADELRVRYVPDPGVDHLGDETTVPVSIESTEPSVAGLEEPDPVAYGETVDVASTVTVGDEPVAGAPITLSLAGTELVSTTTTTDGQIDETVLVPPSVPSGDRELSVLVVGDGHALETTSERVPIAVQESGTQLAIVADRDGDGVLVGGQLATVDGVPVAEQPIALSVDGNRSTTVTTDDDGRFEENVTPADPAGEVTVTATYDGEDGNLASAEERTAVAWQGSGGASSLVYDSRPVFFLVVAAVAVGVILSGTWGLWRYVRRRRHSPATHSVLASRGSTVAVPDPSPTEDDRSESRSETPPIISTGSDRIEIDPGGPASAGRADELLERATERLSDGRTNDAVRAAYAAVRAELRSSPEEGTLTHWEFEDRYSGPQAEELASITESYERAEFGPATLTDEEASGVLVDAHALIKLADENGSDDLEGIVIET</sequence>
<dbReference type="SUPFAM" id="SSF49373">
    <property type="entry name" value="Invasin/intimin cell-adhesion fragments"/>
    <property type="match status" value="1"/>
</dbReference>